<name>A0A4Z0V1C3_9BACT</name>
<evidence type="ECO:0000313" key="2">
    <source>
        <dbReference type="Proteomes" id="UP000297635"/>
    </source>
</evidence>
<protein>
    <submittedName>
        <fullName evidence="1">Uncharacterized protein</fullName>
    </submittedName>
</protein>
<dbReference type="AlphaFoldDB" id="A0A4Z0V1C3"/>
<dbReference type="Proteomes" id="UP000297635">
    <property type="component" value="Unassembled WGS sequence"/>
</dbReference>
<evidence type="ECO:0000313" key="1">
    <source>
        <dbReference type="EMBL" id="TGG36932.1"/>
    </source>
</evidence>
<dbReference type="PROSITE" id="PS51257">
    <property type="entry name" value="PROKAR_LIPOPROTEIN"/>
    <property type="match status" value="1"/>
</dbReference>
<gene>
    <name evidence="1" type="ORF">EZ315_13990</name>
</gene>
<organism evidence="1 2">
    <name type="scientific">Duncaniella freteri</name>
    <dbReference type="NCBI Taxonomy" id="2530391"/>
    <lineage>
        <taxon>Bacteria</taxon>
        <taxon>Pseudomonadati</taxon>
        <taxon>Bacteroidota</taxon>
        <taxon>Bacteroidia</taxon>
        <taxon>Bacteroidales</taxon>
        <taxon>Muribaculaceae</taxon>
        <taxon>Duncaniella</taxon>
    </lineage>
</organism>
<comment type="caution">
    <text evidence="1">The sequence shown here is derived from an EMBL/GenBank/DDBJ whole genome shotgun (WGS) entry which is preliminary data.</text>
</comment>
<dbReference type="GeneID" id="82150901"/>
<keyword evidence="2" id="KW-1185">Reference proteome</keyword>
<accession>A0A4Z0V1C3</accession>
<dbReference type="RefSeq" id="WP_135472634.1">
    <property type="nucleotide sequence ID" value="NZ_SJSA01000002.1"/>
</dbReference>
<sequence>MKKTAIKKITLISFWLSFTLGCVMCKQNSTTNPDPCSDSLLEVDSISNNGIYNIDSAIIFGTKILLDERFAIKELSDVGILKYDTIEEHNGQFASAVVEFANVKFCLNKSFLFLTRRQDKQAIDSLVAKISRYYGEPAIDDNGEPEWNYYHWNLYDTLPDRPYIRIRPIHSEEGGMVMTWKFNTYTDL</sequence>
<dbReference type="EMBL" id="SJSA01000002">
    <property type="protein sequence ID" value="TGG36932.1"/>
    <property type="molecule type" value="Genomic_DNA"/>
</dbReference>
<proteinExistence type="predicted"/>
<reference evidence="1 2" key="1">
    <citation type="submission" date="2019-02" db="EMBL/GenBank/DDBJ databases">
        <title>Isolation and identification of novel species under the genus Muribaculum.</title>
        <authorList>
            <person name="Miyake S."/>
            <person name="Ding Y."/>
            <person name="Low A."/>
            <person name="Soh M."/>
            <person name="Seedorf H."/>
        </authorList>
    </citation>
    <scope>NUCLEOTIDE SEQUENCE [LARGE SCALE GENOMIC DNA]</scope>
    <source>
        <strain evidence="1 2">TLL-A3</strain>
    </source>
</reference>